<feature type="active site" description="Proton donor; for dehydratase activity" evidence="8">
    <location>
        <position position="1531"/>
    </location>
</feature>
<dbReference type="Gene3D" id="3.40.47.10">
    <property type="match status" value="1"/>
</dbReference>
<dbReference type="InterPro" id="IPR032088">
    <property type="entry name" value="SAT"/>
</dbReference>
<dbReference type="Pfam" id="PF18558">
    <property type="entry name" value="HTH_51"/>
    <property type="match status" value="1"/>
</dbReference>
<keyword evidence="7" id="KW-0012">Acyltransferase</keyword>
<organism evidence="13 14">
    <name type="scientific">Zasmidium cellare</name>
    <name type="common">Wine cellar mold</name>
    <name type="synonym">Racodium cellare</name>
    <dbReference type="NCBI Taxonomy" id="395010"/>
    <lineage>
        <taxon>Eukaryota</taxon>
        <taxon>Fungi</taxon>
        <taxon>Dikarya</taxon>
        <taxon>Ascomycota</taxon>
        <taxon>Pezizomycotina</taxon>
        <taxon>Dothideomycetes</taxon>
        <taxon>Dothideomycetidae</taxon>
        <taxon>Mycosphaerellales</taxon>
        <taxon>Mycosphaerellaceae</taxon>
        <taxon>Zasmidium</taxon>
    </lineage>
</organism>
<accession>A0ABR0ESC2</accession>
<evidence type="ECO:0000259" key="12">
    <source>
        <dbReference type="PROSITE" id="PS52019"/>
    </source>
</evidence>
<dbReference type="InterPro" id="IPR014030">
    <property type="entry name" value="Ketoacyl_synth_N"/>
</dbReference>
<dbReference type="InterPro" id="IPR006162">
    <property type="entry name" value="Ppantetheine_attach_site"/>
</dbReference>
<evidence type="ECO:0000259" key="11">
    <source>
        <dbReference type="PROSITE" id="PS52004"/>
    </source>
</evidence>
<feature type="domain" description="Carrier" evidence="10">
    <location>
        <begin position="1657"/>
        <end position="1734"/>
    </location>
</feature>
<comment type="caution">
    <text evidence="13">The sequence shown here is derived from an EMBL/GenBank/DDBJ whole genome shotgun (WGS) entry which is preliminary data.</text>
</comment>
<feature type="compositionally biased region" description="Polar residues" evidence="9">
    <location>
        <begin position="1752"/>
        <end position="1773"/>
    </location>
</feature>
<dbReference type="PRINTS" id="PR00081">
    <property type="entry name" value="GDHRDH"/>
</dbReference>
<feature type="region of interest" description="Disordered" evidence="9">
    <location>
        <begin position="356"/>
        <end position="410"/>
    </location>
</feature>
<keyword evidence="3" id="KW-0597">Phosphoprotein</keyword>
<dbReference type="InterPro" id="IPR049900">
    <property type="entry name" value="PKS_mFAS_DH"/>
</dbReference>
<dbReference type="PROSITE" id="PS00012">
    <property type="entry name" value="PHOSPHOPANTETHEINE"/>
    <property type="match status" value="1"/>
</dbReference>
<dbReference type="InterPro" id="IPR042104">
    <property type="entry name" value="PKS_dehydratase_sf"/>
</dbReference>
<feature type="region of interest" description="Disordered" evidence="9">
    <location>
        <begin position="1737"/>
        <end position="1788"/>
    </location>
</feature>
<dbReference type="PROSITE" id="PS52004">
    <property type="entry name" value="KS3_2"/>
    <property type="match status" value="1"/>
</dbReference>
<dbReference type="SMART" id="SM00823">
    <property type="entry name" value="PKS_PP"/>
    <property type="match status" value="1"/>
</dbReference>
<dbReference type="InterPro" id="IPR032821">
    <property type="entry name" value="PKS_assoc"/>
</dbReference>
<dbReference type="SUPFAM" id="SSF53901">
    <property type="entry name" value="Thiolase-like"/>
    <property type="match status" value="1"/>
</dbReference>
<evidence type="ECO:0000256" key="6">
    <source>
        <dbReference type="ARBA" id="ARBA00023268"/>
    </source>
</evidence>
<dbReference type="Gene3D" id="3.40.366.10">
    <property type="entry name" value="Malonyl-Coenzyme A Acyl Carrier Protein, domain 2"/>
    <property type="match status" value="2"/>
</dbReference>
<dbReference type="EMBL" id="JAXOVC010000003">
    <property type="protein sequence ID" value="KAK4504497.1"/>
    <property type="molecule type" value="Genomic_DNA"/>
</dbReference>
<dbReference type="PROSITE" id="PS52019">
    <property type="entry name" value="PKS_MFAS_DH"/>
    <property type="match status" value="1"/>
</dbReference>
<dbReference type="InterPro" id="IPR009081">
    <property type="entry name" value="PP-bd_ACP"/>
</dbReference>
<gene>
    <name evidence="13" type="ORF">PRZ48_005413</name>
</gene>
<dbReference type="InterPro" id="IPR014043">
    <property type="entry name" value="Acyl_transferase_dom"/>
</dbReference>
<dbReference type="SUPFAM" id="SSF55048">
    <property type="entry name" value="Probable ACP-binding domain of malonyl-CoA ACP transacylase"/>
    <property type="match status" value="1"/>
</dbReference>
<dbReference type="SUPFAM" id="SSF51735">
    <property type="entry name" value="NAD(P)-binding Rossmann-fold domains"/>
    <property type="match status" value="1"/>
</dbReference>
<dbReference type="SUPFAM" id="SSF53335">
    <property type="entry name" value="S-adenosyl-L-methionine-dependent methyltransferases"/>
    <property type="match status" value="1"/>
</dbReference>
<dbReference type="SUPFAM" id="SSF52151">
    <property type="entry name" value="FabD/lysophospholipase-like"/>
    <property type="match status" value="2"/>
</dbReference>
<dbReference type="PANTHER" id="PTHR43775">
    <property type="entry name" value="FATTY ACID SYNTHASE"/>
    <property type="match status" value="1"/>
</dbReference>
<keyword evidence="4" id="KW-0489">Methyltransferase</keyword>
<feature type="domain" description="PKS/mFAS DH" evidence="12">
    <location>
        <begin position="1307"/>
        <end position="1619"/>
    </location>
</feature>
<dbReference type="Pfam" id="PF14765">
    <property type="entry name" value="PS-DH"/>
    <property type="match status" value="1"/>
</dbReference>
<dbReference type="InterPro" id="IPR018201">
    <property type="entry name" value="Ketoacyl_synth_AS"/>
</dbReference>
<proteinExistence type="predicted"/>
<dbReference type="Pfam" id="PF00109">
    <property type="entry name" value="ketoacyl-synt"/>
    <property type="match status" value="1"/>
</dbReference>
<dbReference type="Gene3D" id="3.10.129.110">
    <property type="entry name" value="Polyketide synthase dehydratase"/>
    <property type="match status" value="1"/>
</dbReference>
<dbReference type="PROSITE" id="PS50075">
    <property type="entry name" value="CARRIER"/>
    <property type="match status" value="1"/>
</dbReference>
<evidence type="ECO:0000313" key="13">
    <source>
        <dbReference type="EMBL" id="KAK4504497.1"/>
    </source>
</evidence>
<dbReference type="Pfam" id="PF00106">
    <property type="entry name" value="adh_short"/>
    <property type="match status" value="1"/>
</dbReference>
<evidence type="ECO:0000256" key="2">
    <source>
        <dbReference type="ARBA" id="ARBA00022450"/>
    </source>
</evidence>
<evidence type="ECO:0008006" key="15">
    <source>
        <dbReference type="Google" id="ProtNLM"/>
    </source>
</evidence>
<evidence type="ECO:0000313" key="14">
    <source>
        <dbReference type="Proteomes" id="UP001305779"/>
    </source>
</evidence>
<dbReference type="SMART" id="SM00825">
    <property type="entry name" value="PKS_KS"/>
    <property type="match status" value="1"/>
</dbReference>
<dbReference type="InterPro" id="IPR002347">
    <property type="entry name" value="SDR_fam"/>
</dbReference>
<dbReference type="Pfam" id="PF00550">
    <property type="entry name" value="PP-binding"/>
    <property type="match status" value="1"/>
</dbReference>
<dbReference type="InterPro" id="IPR001227">
    <property type="entry name" value="Ac_transferase_dom_sf"/>
</dbReference>
<feature type="compositionally biased region" description="Basic and acidic residues" evidence="9">
    <location>
        <begin position="392"/>
        <end position="404"/>
    </location>
</feature>
<dbReference type="Gene3D" id="3.40.50.720">
    <property type="entry name" value="NAD(P)-binding Rossmann-like Domain"/>
    <property type="match status" value="1"/>
</dbReference>
<dbReference type="InterPro" id="IPR016035">
    <property type="entry name" value="Acyl_Trfase/lysoPLipase"/>
</dbReference>
<feature type="region of interest" description="N-terminal hotdog fold" evidence="8">
    <location>
        <begin position="1307"/>
        <end position="1440"/>
    </location>
</feature>
<dbReference type="Pfam" id="PF08242">
    <property type="entry name" value="Methyltransf_12"/>
    <property type="match status" value="1"/>
</dbReference>
<dbReference type="InterPro" id="IPR041068">
    <property type="entry name" value="HTH_51"/>
</dbReference>
<evidence type="ECO:0000256" key="8">
    <source>
        <dbReference type="PROSITE-ProRule" id="PRU01363"/>
    </source>
</evidence>
<dbReference type="SUPFAM" id="SSF47336">
    <property type="entry name" value="ACP-like"/>
    <property type="match status" value="1"/>
</dbReference>
<dbReference type="CDD" id="cd05233">
    <property type="entry name" value="SDR_c"/>
    <property type="match status" value="1"/>
</dbReference>
<dbReference type="InterPro" id="IPR016036">
    <property type="entry name" value="Malonyl_transacylase_ACP-bd"/>
</dbReference>
<dbReference type="PANTHER" id="PTHR43775:SF21">
    <property type="entry name" value="NON-REDUCING POLYKETIDE SYNTHASE AUSA-RELATED"/>
    <property type="match status" value="1"/>
</dbReference>
<feature type="region of interest" description="Disordered" evidence="9">
    <location>
        <begin position="2165"/>
        <end position="2189"/>
    </location>
</feature>
<evidence type="ECO:0000259" key="10">
    <source>
        <dbReference type="PROSITE" id="PS50075"/>
    </source>
</evidence>
<evidence type="ECO:0000256" key="5">
    <source>
        <dbReference type="ARBA" id="ARBA00022679"/>
    </source>
</evidence>
<feature type="region of interest" description="C-terminal hotdog fold" evidence="8">
    <location>
        <begin position="1469"/>
        <end position="1619"/>
    </location>
</feature>
<dbReference type="InterPro" id="IPR014031">
    <property type="entry name" value="Ketoacyl_synth_C"/>
</dbReference>
<evidence type="ECO:0000256" key="4">
    <source>
        <dbReference type="ARBA" id="ARBA00022603"/>
    </source>
</evidence>
<dbReference type="InterPro" id="IPR050091">
    <property type="entry name" value="PKS_NRPS_Biosynth_Enz"/>
</dbReference>
<dbReference type="Gene3D" id="3.40.50.150">
    <property type="entry name" value="Vaccinia Virus protein VP39"/>
    <property type="match status" value="1"/>
</dbReference>
<dbReference type="Pfam" id="PF00698">
    <property type="entry name" value="Acyl_transf_1"/>
    <property type="match status" value="1"/>
</dbReference>
<dbReference type="InterPro" id="IPR036736">
    <property type="entry name" value="ACP-like_sf"/>
</dbReference>
<evidence type="ECO:0000256" key="9">
    <source>
        <dbReference type="SAM" id="MobiDB-lite"/>
    </source>
</evidence>
<dbReference type="InterPro" id="IPR049551">
    <property type="entry name" value="PKS_DH_C"/>
</dbReference>
<dbReference type="InterPro" id="IPR029063">
    <property type="entry name" value="SAM-dependent_MTases_sf"/>
</dbReference>
<dbReference type="Pfam" id="PF16073">
    <property type="entry name" value="SAT"/>
    <property type="match status" value="1"/>
</dbReference>
<dbReference type="InterPro" id="IPR013217">
    <property type="entry name" value="Methyltransf_12"/>
</dbReference>
<protein>
    <recommendedName>
        <fullName evidence="15">Polyketide synthase</fullName>
    </recommendedName>
</protein>
<dbReference type="Proteomes" id="UP001305779">
    <property type="component" value="Unassembled WGS sequence"/>
</dbReference>
<keyword evidence="6" id="KW-0511">Multifunctional enzyme</keyword>
<dbReference type="InterPro" id="IPR020806">
    <property type="entry name" value="PKS_PP-bd"/>
</dbReference>
<feature type="active site" description="Proton acceptor; for dehydratase activity" evidence="8">
    <location>
        <position position="1341"/>
    </location>
</feature>
<keyword evidence="2" id="KW-0596">Phosphopantetheine</keyword>
<dbReference type="PROSITE" id="PS00606">
    <property type="entry name" value="KS3_1"/>
    <property type="match status" value="1"/>
</dbReference>
<dbReference type="CDD" id="cd00833">
    <property type="entry name" value="PKS"/>
    <property type="match status" value="1"/>
</dbReference>
<keyword evidence="14" id="KW-1185">Reference proteome</keyword>
<comment type="pathway">
    <text evidence="1">Secondary metabolite biosynthesis.</text>
</comment>
<evidence type="ECO:0000256" key="7">
    <source>
        <dbReference type="ARBA" id="ARBA00023315"/>
    </source>
</evidence>
<dbReference type="Gene3D" id="3.30.70.3290">
    <property type="match status" value="1"/>
</dbReference>
<dbReference type="Pfam" id="PF02801">
    <property type="entry name" value="Ketoacyl-synt_C"/>
    <property type="match status" value="1"/>
</dbReference>
<evidence type="ECO:0000256" key="3">
    <source>
        <dbReference type="ARBA" id="ARBA00022553"/>
    </source>
</evidence>
<sequence>MDDPPSLLVFGSQSEPPSTAELHDCYAELCGNPSLTELRQQARQLPEFWQRLVDFDPALNIVPGAEYLDLLARWANGKARLPLDDKFPNHFVLAITILLQVTQYTRYLRRIGPDAQQRVLNSVRSEGSVQGLCVGFLSAIAIAGSISESEIGSHAALALRLAVSAGAYVDQDGQYSATPTEYATVAVRWSGQDESGVTRLQGLVREFSEGYISTVNDDTSVTITLPAETSEAFAIKANEMGMYTKPLAVHGRFHTTRHSDAVQKLLRFFETSNSAKTRDLQVPVRDTATGKAIVEACTIRLALENVLANVSDWYTTIEKSISASKRTKQTILCVGGYSCIPASLSRSGNVRVVAINGRPHSSERTNGNLRKLPNGSDEADHGTENGITTNQHDYHDQEPNHDSSSDDLSQYPPHAIAVVGMAGRFPEADTLDDLWELMMEGRSTVKAAPIERLGLSHGETKWWGNFLNDPTSFDNKFFNKSSREALAWDPQQRILLEVIYEALESAGYFGASGFTEPRDYGCYIGAVMNNYYDNLSCHPATAYATVGTSRCYLSGAMSHHFGWTGPALTIDTACSSSLVAIHSACQAIWAGDCSRAVAGGTNVISSPFDYQNLAAAGFLSPSGQCKPFDAAADGYCRGEGVGVVVLKRLSDALKENDDILGVIVGSAANQNHNCGAITAPDSNSQVDVFQTVARAANVDAESVSYVEAHGTGTGVGDPTEVRSIRKSFGRPTRSDLLHFGSIKGNIGHTEATAGVAGLIKVLMMMRHRTITPQASHRSLNPKIPPLEHDRMKIAREPTRWSASTLLACVNSYGAAGSNSAVMIQEAPRRARAAKPTQLKSHPVFISAASPDSLSRYCQQMLRWLRGRRDTSPELLSSLAFNLANRGNHSLSHVLAFAGSSLKKVEAKLGKAAYDASGAIHVVQQRKPVILVFGGQESVHIGLSESIYRSSKLFRQHLESVDNLLVQTGHASIFPSIFQETSIEDTVLLHSTLFAIQYASARTWIDCSLEISAVVGHSFGFLTALCISGVLSLSDALTLVVGRASLIETHWGEEKGSMLSMQCSRSTGEELITSFLAETSLYAEIACYNGPENHAVVGSSAGIEALQEYALSRDVRTRLLNVTNGFHSHFTEPMLPHLSTLAARLQWNAPKIHIESTERLPKTSKPNPSMIAEHTRNPVFFQNAIERLTDRFGACTWLEAGRGSSVIQLVKRSVGNVSGHEFHSPQLCSRAHAQDSLTDVTVDLWKSGHNVQYWPFHRMQKSDYQHLSLPPYQFEKSRHWLGFKRNDPSAQGDDSSRANPLTTKVGAHELLRFIKYPDTAEKEAEFSIDPGSNRFQEMVNGHVMAGEPLAPASLFFELAAQAALFLQHDVLGETFVPTVDDLTMTSPIGRSESKHISMILKRQGETHPAWSFSITTTDLSKASAISTDHVKGIVRLRKRTDTEKSRQFGRYETLIGGSSRNQELLNNPESEKMHGKHIYRAFSTVVSYGEPFHGIKEIACLGNEAVGKVRRATCGNQEGADSHKLYNTPLIDSFMQFAGFLVNYFHNPSIDDVFVCGKIDQVTVGGAWDPNSGEWLVHSFMEEEGKHVSVDVYVTDAKTGKMVMTAFGFRFSKMQKSTLGRLLKAVNQSSKTNGAVAAAEVKDDHKARAVEAPAPPPPAIASKRQEIIQILSNVTDVPVDKIRDETTLDELGIDSLMAVEVLNDLRSATGLTIELPKFLLFDNIGVLVRSCDERLGLAHEPPSRVPAPESIPSEDNASTDFPHTTHQAGSSTPDSIEPPSSVENSSQTATILSASSAFDETRLSYDHHAETTQAVGFWQDAYPLQARLVLAYVVEAFAELGCDLNTLSPGSIIPPIDILPRHRQLLHRLHLILQDGGLISSTEHAESYTRTNKPLDPTPAETIYTQIINTHPQHDIVLHLLKAMGCKMAACLCGDMDPLQILFGDEQNKKLQEELYESWPLLRTPALVLADFLARAITTSPGNGKVRILEIGAGTGGTTKVIFERLRGLGVEFEYVVTDISSSLLNTTAKHFARDERLRFERLDIEQPPRPSYLKTFHFIIATNCIHATRDLHVSLGHARRMLRDDGALALIEITREMFWLDVVVGLLRGWWAFGDGRGYALVDERGWEGRMRGVGFGGVGWSGGESEESGTVRVIAAFPQKGLEAGEDNPANDHHDNHHRLPTPYNPPPPPRLTITPTLHHDTYPFISPLTHPAPPSKTSVLITGASKGIGLATALSFARAGFSRIAILARSNLSSAASQIISAAGQAGRAKPEVLELRADISDLDAGEAAMDEVGRKWDHLDILINNASLLSSFAHLGESSPKEWWRTWEVNIKGTYLVTRAALPLLLKSTLKTIVTISSGGAFISLPGASAYQGTKAAQIKMTEDLMLEYGGQGLLAYSVHPCATETESTTGKVPGALLRETAELAGDTVVWLTRERREWLAGRFVFGTQDMGELEGMTEEVLERGLLRVGLVV</sequence>
<keyword evidence="5" id="KW-0808">Transferase</keyword>
<dbReference type="Pfam" id="PF16197">
    <property type="entry name" value="KAsynt_C_assoc"/>
    <property type="match status" value="1"/>
</dbReference>
<dbReference type="InterPro" id="IPR020841">
    <property type="entry name" value="PKS_Beta-ketoAc_synthase_dom"/>
</dbReference>
<name>A0ABR0ESC2_ZASCE</name>
<reference evidence="13 14" key="1">
    <citation type="journal article" date="2023" name="G3 (Bethesda)">
        <title>A chromosome-level genome assembly of Zasmidium syzygii isolated from banana leaves.</title>
        <authorList>
            <person name="van Westerhoven A.C."/>
            <person name="Mehrabi R."/>
            <person name="Talebi R."/>
            <person name="Steentjes M.B.F."/>
            <person name="Corcolon B."/>
            <person name="Chong P.A."/>
            <person name="Kema G.H.J."/>
            <person name="Seidl M.F."/>
        </authorList>
    </citation>
    <scope>NUCLEOTIDE SEQUENCE [LARGE SCALE GENOMIC DNA]</scope>
    <source>
        <strain evidence="13 14">P124</strain>
    </source>
</reference>
<dbReference type="Gene3D" id="1.10.1200.10">
    <property type="entry name" value="ACP-like"/>
    <property type="match status" value="1"/>
</dbReference>
<feature type="domain" description="Ketosynthase family 3 (KS3)" evidence="11">
    <location>
        <begin position="413"/>
        <end position="825"/>
    </location>
</feature>
<dbReference type="InterPro" id="IPR036291">
    <property type="entry name" value="NAD(P)-bd_dom_sf"/>
</dbReference>
<evidence type="ECO:0000256" key="1">
    <source>
        <dbReference type="ARBA" id="ARBA00005179"/>
    </source>
</evidence>
<dbReference type="InterPro" id="IPR016039">
    <property type="entry name" value="Thiolase-like"/>
</dbReference>
<dbReference type="CDD" id="cd02440">
    <property type="entry name" value="AdoMet_MTases"/>
    <property type="match status" value="1"/>
</dbReference>
<dbReference type="SMART" id="SM00827">
    <property type="entry name" value="PKS_AT"/>
    <property type="match status" value="1"/>
</dbReference>